<dbReference type="EMBL" id="MN740803">
    <property type="protein sequence ID" value="QHS82567.1"/>
    <property type="molecule type" value="Genomic_DNA"/>
</dbReference>
<keyword evidence="1" id="KW-0472">Membrane</keyword>
<dbReference type="AlphaFoldDB" id="A0A6C0ARM5"/>
<organism evidence="2">
    <name type="scientific">viral metagenome</name>
    <dbReference type="NCBI Taxonomy" id="1070528"/>
    <lineage>
        <taxon>unclassified sequences</taxon>
        <taxon>metagenomes</taxon>
        <taxon>organismal metagenomes</taxon>
    </lineage>
</organism>
<accession>A0A6C0ARM5</accession>
<protein>
    <submittedName>
        <fullName evidence="2">Uncharacterized protein</fullName>
    </submittedName>
</protein>
<reference evidence="2" key="1">
    <citation type="journal article" date="2020" name="Nature">
        <title>Giant virus diversity and host interactions through global metagenomics.</title>
        <authorList>
            <person name="Schulz F."/>
            <person name="Roux S."/>
            <person name="Paez-Espino D."/>
            <person name="Jungbluth S."/>
            <person name="Walsh D.A."/>
            <person name="Denef V.J."/>
            <person name="McMahon K.D."/>
            <person name="Konstantinidis K.T."/>
            <person name="Eloe-Fadrosh E.A."/>
            <person name="Kyrpides N.C."/>
            <person name="Woyke T."/>
        </authorList>
    </citation>
    <scope>NUCLEOTIDE SEQUENCE</scope>
    <source>
        <strain evidence="2">GVMAG-S-1101171-111</strain>
    </source>
</reference>
<feature type="transmembrane region" description="Helical" evidence="1">
    <location>
        <begin position="108"/>
        <end position="125"/>
    </location>
</feature>
<name>A0A6C0ARM5_9ZZZZ</name>
<feature type="transmembrane region" description="Helical" evidence="1">
    <location>
        <begin position="131"/>
        <end position="156"/>
    </location>
</feature>
<evidence type="ECO:0000313" key="2">
    <source>
        <dbReference type="EMBL" id="QHS82567.1"/>
    </source>
</evidence>
<proteinExistence type="predicted"/>
<keyword evidence="1" id="KW-1133">Transmembrane helix</keyword>
<evidence type="ECO:0000256" key="1">
    <source>
        <dbReference type="SAM" id="Phobius"/>
    </source>
</evidence>
<sequence>MSTDSTGVLTAQNSYLSSIQNYSNSPSLTNNVNALQAELQNIYSNYGQVNQYSAQVLTNQQQMSDIINAESIRLQEKKTNIDSAIATRERVAELNESYRLRYIEYTKMTAVFVLALVLFGILQFLSKTFPIIPSLVIDLCYVALFCGTCIILYLIYLNIQSRDNLYFDKLRTNPPSSTNLSGIPQSMTDSSGNLFGSMNLGACIGKDCCSPGTQWDISNSYCVPLITAGTSKTISGFSTLSTCYYIGGGPNANSPSEITEYTKI</sequence>
<keyword evidence="1" id="KW-0812">Transmembrane</keyword>